<evidence type="ECO:0000256" key="1">
    <source>
        <dbReference type="ARBA" id="ARBA00023015"/>
    </source>
</evidence>
<evidence type="ECO:0000256" key="4">
    <source>
        <dbReference type="ARBA" id="ARBA00023242"/>
    </source>
</evidence>
<dbReference type="InterPro" id="IPR036093">
    <property type="entry name" value="NAC_dom_sf"/>
</dbReference>
<evidence type="ECO:0000313" key="8">
    <source>
        <dbReference type="RefSeq" id="XP_056691575.1"/>
    </source>
</evidence>
<evidence type="ECO:0000256" key="5">
    <source>
        <dbReference type="SAM" id="MobiDB-lite"/>
    </source>
</evidence>
<feature type="region of interest" description="Disordered" evidence="5">
    <location>
        <begin position="360"/>
        <end position="382"/>
    </location>
</feature>
<keyword evidence="3" id="KW-0804">Transcription</keyword>
<dbReference type="InterPro" id="IPR003441">
    <property type="entry name" value="NAC-dom"/>
</dbReference>
<dbReference type="PROSITE" id="PS51005">
    <property type="entry name" value="NAC"/>
    <property type="match status" value="1"/>
</dbReference>
<organism evidence="7 8">
    <name type="scientific">Spinacia oleracea</name>
    <name type="common">Spinach</name>
    <dbReference type="NCBI Taxonomy" id="3562"/>
    <lineage>
        <taxon>Eukaryota</taxon>
        <taxon>Viridiplantae</taxon>
        <taxon>Streptophyta</taxon>
        <taxon>Embryophyta</taxon>
        <taxon>Tracheophyta</taxon>
        <taxon>Spermatophyta</taxon>
        <taxon>Magnoliopsida</taxon>
        <taxon>eudicotyledons</taxon>
        <taxon>Gunneridae</taxon>
        <taxon>Pentapetalae</taxon>
        <taxon>Caryophyllales</taxon>
        <taxon>Chenopodiaceae</taxon>
        <taxon>Chenopodioideae</taxon>
        <taxon>Anserineae</taxon>
        <taxon>Spinacia</taxon>
    </lineage>
</organism>
<accession>A0ABM3R7J7</accession>
<evidence type="ECO:0000256" key="3">
    <source>
        <dbReference type="ARBA" id="ARBA00023163"/>
    </source>
</evidence>
<sequence>MNISVNGQSRVPPGFRFHPTEEELLQYYLQKKVANEKIDLDVILEVDLNKLEPWDIQERCKIGSTPQNDWYFFSHKDKKYPTGTRTNRATAAGFWKATGRDKVIYSNSKRIGMRKTLVFYKGRAPHGQKSDWIMHEYRLDEITNINNNNNINDTHHCMKVTSVRSSGGDLVQEEGWVVCRVFKKKNHLKTLEINPINKTSSISLESHSSSISMLDSPCDHLHHLGHDRDRDHDHDHDDQGALEQIFQIMGAKSQNNNNNNITTKSSSQNQFERYMKLPNLESPNNNNSSTLLVASYYQTENDLVSMAKTETTDPNNHDTVFNTEAAGLMSDWATLDRLVATHLNSTQTTTTDTIMHYHEHDHDPLPPLRSSSSTSSSGDHKIYHTTLDNENEMIDHLWSFATTARTTSPSISLGIDPLCHVSDNGI</sequence>
<dbReference type="Proteomes" id="UP000813463">
    <property type="component" value="Chromosome 2"/>
</dbReference>
<dbReference type="GeneID" id="110781984"/>
<keyword evidence="1" id="KW-0805">Transcription regulation</keyword>
<keyword evidence="4" id="KW-0539">Nucleus</keyword>
<keyword evidence="2" id="KW-0238">DNA-binding</keyword>
<feature type="domain" description="NAC" evidence="6">
    <location>
        <begin position="11"/>
        <end position="184"/>
    </location>
</feature>
<protein>
    <submittedName>
        <fullName evidence="8">NAC domain-containing protein 43</fullName>
    </submittedName>
</protein>
<dbReference type="SUPFAM" id="SSF101941">
    <property type="entry name" value="NAC domain"/>
    <property type="match status" value="1"/>
</dbReference>
<dbReference type="RefSeq" id="XP_056691575.1">
    <property type="nucleotide sequence ID" value="XM_056835597.1"/>
</dbReference>
<proteinExistence type="predicted"/>
<dbReference type="Gene3D" id="2.170.150.80">
    <property type="entry name" value="NAC domain"/>
    <property type="match status" value="1"/>
</dbReference>
<dbReference type="PANTHER" id="PTHR31744">
    <property type="entry name" value="PROTEIN CUP-SHAPED COTYLEDON 2-RELATED"/>
    <property type="match status" value="1"/>
</dbReference>
<keyword evidence="7" id="KW-1185">Reference proteome</keyword>
<dbReference type="PANTHER" id="PTHR31744:SF221">
    <property type="entry name" value="NAC DOMAIN-CONTAINING PROTEIN 43-LIKE"/>
    <property type="match status" value="1"/>
</dbReference>
<dbReference type="Pfam" id="PF02365">
    <property type="entry name" value="NAM"/>
    <property type="match status" value="1"/>
</dbReference>
<gene>
    <name evidence="8" type="primary">LOC110781984</name>
</gene>
<evidence type="ECO:0000259" key="6">
    <source>
        <dbReference type="PROSITE" id="PS51005"/>
    </source>
</evidence>
<name>A0ABM3R7J7_SPIOL</name>
<evidence type="ECO:0000313" key="7">
    <source>
        <dbReference type="Proteomes" id="UP000813463"/>
    </source>
</evidence>
<reference evidence="7" key="1">
    <citation type="journal article" date="2021" name="Nat. Commun.">
        <title>Genomic analyses provide insights into spinach domestication and the genetic basis of agronomic traits.</title>
        <authorList>
            <person name="Cai X."/>
            <person name="Sun X."/>
            <person name="Xu C."/>
            <person name="Sun H."/>
            <person name="Wang X."/>
            <person name="Ge C."/>
            <person name="Zhang Z."/>
            <person name="Wang Q."/>
            <person name="Fei Z."/>
            <person name="Jiao C."/>
            <person name="Wang Q."/>
        </authorList>
    </citation>
    <scope>NUCLEOTIDE SEQUENCE [LARGE SCALE GENOMIC DNA]</scope>
    <source>
        <strain evidence="7">cv. Varoflay</strain>
    </source>
</reference>
<reference evidence="8" key="2">
    <citation type="submission" date="2025-08" db="UniProtKB">
        <authorList>
            <consortium name="RefSeq"/>
        </authorList>
    </citation>
    <scope>IDENTIFICATION</scope>
    <source>
        <tissue evidence="8">Leaf</tissue>
    </source>
</reference>
<evidence type="ECO:0000256" key="2">
    <source>
        <dbReference type="ARBA" id="ARBA00023125"/>
    </source>
</evidence>